<gene>
    <name evidence="3" type="ORF">OE88DRAFT_1738891</name>
</gene>
<feature type="region of interest" description="Disordered" evidence="1">
    <location>
        <begin position="243"/>
        <end position="267"/>
    </location>
</feature>
<evidence type="ECO:0000313" key="4">
    <source>
        <dbReference type="Proteomes" id="UP000305948"/>
    </source>
</evidence>
<keyword evidence="2" id="KW-0812">Transmembrane</keyword>
<protein>
    <recommendedName>
        <fullName evidence="5">Integral membrane protein</fullName>
    </recommendedName>
</protein>
<sequence length="267" mass="29504">MHVEDPTEISKTSCIAAYYLMAVTFYTIIWSARLAILFSIIRLDPNPVSYKLKWVAGGWVRNPEPGWKDARSPQYGLNKEVASDVISDLLLIILPIRLIRGIRAGSCSCAPPARRSIIHVLSDHGDRLAAPLGHLRRSRARRLIRRWNDGGPRFKMTLFGFNKSRFSTPIGMSGERHSGKTTTGFAYGGSTTGEDSRVPARERSPATPYMKDEYCTPMKTAGYDEDADGQVVSLASMIFAASDERQREAPEGVKVSAETEGFVDSSS</sequence>
<dbReference type="AlphaFoldDB" id="A0A5C3N0C7"/>
<dbReference type="EMBL" id="ML213525">
    <property type="protein sequence ID" value="TFK47211.1"/>
    <property type="molecule type" value="Genomic_DNA"/>
</dbReference>
<keyword evidence="2" id="KW-1133">Transmembrane helix</keyword>
<proteinExistence type="predicted"/>
<reference evidence="3 4" key="1">
    <citation type="journal article" date="2019" name="Nat. Ecol. Evol.">
        <title>Megaphylogeny resolves global patterns of mushroom evolution.</title>
        <authorList>
            <person name="Varga T."/>
            <person name="Krizsan K."/>
            <person name="Foldi C."/>
            <person name="Dima B."/>
            <person name="Sanchez-Garcia M."/>
            <person name="Sanchez-Ramirez S."/>
            <person name="Szollosi G.J."/>
            <person name="Szarkandi J.G."/>
            <person name="Papp V."/>
            <person name="Albert L."/>
            <person name="Andreopoulos W."/>
            <person name="Angelini C."/>
            <person name="Antonin V."/>
            <person name="Barry K.W."/>
            <person name="Bougher N.L."/>
            <person name="Buchanan P."/>
            <person name="Buyck B."/>
            <person name="Bense V."/>
            <person name="Catcheside P."/>
            <person name="Chovatia M."/>
            <person name="Cooper J."/>
            <person name="Damon W."/>
            <person name="Desjardin D."/>
            <person name="Finy P."/>
            <person name="Geml J."/>
            <person name="Haridas S."/>
            <person name="Hughes K."/>
            <person name="Justo A."/>
            <person name="Karasinski D."/>
            <person name="Kautmanova I."/>
            <person name="Kiss B."/>
            <person name="Kocsube S."/>
            <person name="Kotiranta H."/>
            <person name="LaButti K.M."/>
            <person name="Lechner B.E."/>
            <person name="Liimatainen K."/>
            <person name="Lipzen A."/>
            <person name="Lukacs Z."/>
            <person name="Mihaltcheva S."/>
            <person name="Morgado L.N."/>
            <person name="Niskanen T."/>
            <person name="Noordeloos M.E."/>
            <person name="Ohm R.A."/>
            <person name="Ortiz-Santana B."/>
            <person name="Ovrebo C."/>
            <person name="Racz N."/>
            <person name="Riley R."/>
            <person name="Savchenko A."/>
            <person name="Shiryaev A."/>
            <person name="Soop K."/>
            <person name="Spirin V."/>
            <person name="Szebenyi C."/>
            <person name="Tomsovsky M."/>
            <person name="Tulloss R.E."/>
            <person name="Uehling J."/>
            <person name="Grigoriev I.V."/>
            <person name="Vagvolgyi C."/>
            <person name="Papp T."/>
            <person name="Martin F.M."/>
            <person name="Miettinen O."/>
            <person name="Hibbett D.S."/>
            <person name="Nagy L.G."/>
        </authorList>
    </citation>
    <scope>NUCLEOTIDE SEQUENCE [LARGE SCALE GENOMIC DNA]</scope>
    <source>
        <strain evidence="3 4">OMC1185</strain>
    </source>
</reference>
<dbReference type="STRING" id="5364.A0A5C3N0C7"/>
<organism evidence="3 4">
    <name type="scientific">Heliocybe sulcata</name>
    <dbReference type="NCBI Taxonomy" id="5364"/>
    <lineage>
        <taxon>Eukaryota</taxon>
        <taxon>Fungi</taxon>
        <taxon>Dikarya</taxon>
        <taxon>Basidiomycota</taxon>
        <taxon>Agaricomycotina</taxon>
        <taxon>Agaricomycetes</taxon>
        <taxon>Gloeophyllales</taxon>
        <taxon>Gloeophyllaceae</taxon>
        <taxon>Heliocybe</taxon>
    </lineage>
</organism>
<keyword evidence="2" id="KW-0472">Membrane</keyword>
<accession>A0A5C3N0C7</accession>
<feature type="transmembrane region" description="Helical" evidence="2">
    <location>
        <begin position="16"/>
        <end position="41"/>
    </location>
</feature>
<name>A0A5C3N0C7_9AGAM</name>
<evidence type="ECO:0000256" key="1">
    <source>
        <dbReference type="SAM" id="MobiDB-lite"/>
    </source>
</evidence>
<dbReference type="OrthoDB" id="444631at2759"/>
<dbReference type="Proteomes" id="UP000305948">
    <property type="component" value="Unassembled WGS sequence"/>
</dbReference>
<evidence type="ECO:0000313" key="3">
    <source>
        <dbReference type="EMBL" id="TFK47211.1"/>
    </source>
</evidence>
<evidence type="ECO:0008006" key="5">
    <source>
        <dbReference type="Google" id="ProtNLM"/>
    </source>
</evidence>
<keyword evidence="4" id="KW-1185">Reference proteome</keyword>
<evidence type="ECO:0000256" key="2">
    <source>
        <dbReference type="SAM" id="Phobius"/>
    </source>
</evidence>
<feature type="region of interest" description="Disordered" evidence="1">
    <location>
        <begin position="170"/>
        <end position="202"/>
    </location>
</feature>